<dbReference type="RefSeq" id="WP_158255587.1">
    <property type="nucleotide sequence ID" value="NZ_CP074676.1"/>
</dbReference>
<keyword evidence="3" id="KW-1185">Reference proteome</keyword>
<proteinExistence type="predicted"/>
<accession>A0ABX8DJT0</accession>
<reference evidence="2 3" key="1">
    <citation type="journal article" date="2016" name="J. Hazard. Mater.">
        <title>A newly isolated Pseudomonas putida S-1 strain for batch-mode-propanethiol degradation and continuous treatment of propanethiol-containing waste gas.</title>
        <authorList>
            <person name="Chen D.Z."/>
            <person name="Sun Y.M."/>
            <person name="Han L.M."/>
            <person name="Chen J."/>
            <person name="Ye J.X."/>
            <person name="Chen J.M."/>
        </authorList>
    </citation>
    <scope>NUCLEOTIDE SEQUENCE [LARGE SCALE GENOMIC DNA]</scope>
    <source>
        <strain evidence="2 3">S-1</strain>
    </source>
</reference>
<evidence type="ECO:0000313" key="3">
    <source>
        <dbReference type="Proteomes" id="UP000678154"/>
    </source>
</evidence>
<sequence length="55" mass="5981">MPRELARSASKTCKRDLADASRTIVGQQQPTCTPVVSNGATALHQSTRMERSHSI</sequence>
<organism evidence="2 3">
    <name type="scientific">Pseudomonas qingdaonensis</name>
    <dbReference type="NCBI Taxonomy" id="2056231"/>
    <lineage>
        <taxon>Bacteria</taxon>
        <taxon>Pseudomonadati</taxon>
        <taxon>Pseudomonadota</taxon>
        <taxon>Gammaproteobacteria</taxon>
        <taxon>Pseudomonadales</taxon>
        <taxon>Pseudomonadaceae</taxon>
        <taxon>Pseudomonas</taxon>
    </lineage>
</organism>
<dbReference type="EMBL" id="CP074676">
    <property type="protein sequence ID" value="QVL16561.1"/>
    <property type="molecule type" value="Genomic_DNA"/>
</dbReference>
<dbReference type="Proteomes" id="UP000678154">
    <property type="component" value="Chromosome"/>
</dbReference>
<feature type="region of interest" description="Disordered" evidence="1">
    <location>
        <begin position="30"/>
        <end position="55"/>
    </location>
</feature>
<evidence type="ECO:0000256" key="1">
    <source>
        <dbReference type="SAM" id="MobiDB-lite"/>
    </source>
</evidence>
<gene>
    <name evidence="2" type="ORF">KH389_14060</name>
</gene>
<dbReference type="GeneID" id="87481380"/>
<feature type="compositionally biased region" description="Polar residues" evidence="1">
    <location>
        <begin position="30"/>
        <end position="46"/>
    </location>
</feature>
<evidence type="ECO:0000313" key="2">
    <source>
        <dbReference type="EMBL" id="QVL16561.1"/>
    </source>
</evidence>
<protein>
    <submittedName>
        <fullName evidence="2">Uncharacterized protein</fullName>
    </submittedName>
</protein>
<name>A0ABX8DJT0_9PSED</name>